<accession>A0ABN9HSF1</accession>
<feature type="region of interest" description="Disordered" evidence="1">
    <location>
        <begin position="1"/>
        <end position="107"/>
    </location>
</feature>
<evidence type="ECO:0000313" key="3">
    <source>
        <dbReference type="Proteomes" id="UP001162483"/>
    </source>
</evidence>
<feature type="compositionally biased region" description="Polar residues" evidence="1">
    <location>
        <begin position="1"/>
        <end position="19"/>
    </location>
</feature>
<feature type="compositionally biased region" description="Basic and acidic residues" evidence="1">
    <location>
        <begin position="37"/>
        <end position="52"/>
    </location>
</feature>
<dbReference type="EMBL" id="CATNWA010021763">
    <property type="protein sequence ID" value="CAI9623813.1"/>
    <property type="molecule type" value="Genomic_DNA"/>
</dbReference>
<dbReference type="Proteomes" id="UP001162483">
    <property type="component" value="Unassembled WGS sequence"/>
</dbReference>
<evidence type="ECO:0000313" key="2">
    <source>
        <dbReference type="EMBL" id="CAI9623813.1"/>
    </source>
</evidence>
<evidence type="ECO:0000256" key="1">
    <source>
        <dbReference type="SAM" id="MobiDB-lite"/>
    </source>
</evidence>
<protein>
    <submittedName>
        <fullName evidence="2">Uncharacterized protein</fullName>
    </submittedName>
</protein>
<comment type="caution">
    <text evidence="2">The sequence shown here is derived from an EMBL/GenBank/DDBJ whole genome shotgun (WGS) entry which is preliminary data.</text>
</comment>
<organism evidence="2 3">
    <name type="scientific">Staurois parvus</name>
    <dbReference type="NCBI Taxonomy" id="386267"/>
    <lineage>
        <taxon>Eukaryota</taxon>
        <taxon>Metazoa</taxon>
        <taxon>Chordata</taxon>
        <taxon>Craniata</taxon>
        <taxon>Vertebrata</taxon>
        <taxon>Euteleostomi</taxon>
        <taxon>Amphibia</taxon>
        <taxon>Batrachia</taxon>
        <taxon>Anura</taxon>
        <taxon>Neobatrachia</taxon>
        <taxon>Ranoidea</taxon>
        <taxon>Ranidae</taxon>
        <taxon>Staurois</taxon>
    </lineage>
</organism>
<proteinExistence type="predicted"/>
<keyword evidence="3" id="KW-1185">Reference proteome</keyword>
<feature type="compositionally biased region" description="Basic and acidic residues" evidence="1">
    <location>
        <begin position="96"/>
        <end position="107"/>
    </location>
</feature>
<gene>
    <name evidence="2" type="ORF">SPARVUS_LOCUS16532031</name>
</gene>
<name>A0ABN9HSF1_9NEOB</name>
<sequence length="107" mass="11909">MPNQSEDQTVSVNAQSGETNIERHRPGPGRPDIVDAGSDRRYSECRVRRDHIQMQGPGHRDHRPITENAGSGETRSIEGRVQGDQIQVKAGSGETRYSECRVRGDQL</sequence>
<reference evidence="2" key="1">
    <citation type="submission" date="2023-05" db="EMBL/GenBank/DDBJ databases">
        <authorList>
            <person name="Stuckert A."/>
        </authorList>
    </citation>
    <scope>NUCLEOTIDE SEQUENCE</scope>
</reference>